<comment type="caution">
    <text evidence="1">The sequence shown here is derived from an EMBL/GenBank/DDBJ whole genome shotgun (WGS) entry which is preliminary data.</text>
</comment>
<dbReference type="Proteomes" id="UP000265427">
    <property type="component" value="Unassembled WGS sequence"/>
</dbReference>
<evidence type="ECO:0000313" key="2">
    <source>
        <dbReference type="Proteomes" id="UP000265427"/>
    </source>
</evidence>
<sequence>MVNTLLHLRFTVYRAPFNRHNSTKQLGILWSKLALQFNIVFDSNPKVSVDSLKNKIRALRSDYVKIKNAETATGNEVQPKKPDYFDEMLFAFSDMNGLGEIEFGRETHANESVSDEGTADIQQEIERQRGERKKQKVDIGAGLETLGKSLADGLVQAAKLTSYRDRHDDESDKGINMLVEVVQETKRSIEEANKVQVELLAFLKSKF</sequence>
<accession>A0A397B549</accession>
<organism evidence="1 2">
    <name type="scientific">Aphanomyces astaci</name>
    <name type="common">Crayfish plague agent</name>
    <dbReference type="NCBI Taxonomy" id="112090"/>
    <lineage>
        <taxon>Eukaryota</taxon>
        <taxon>Sar</taxon>
        <taxon>Stramenopiles</taxon>
        <taxon>Oomycota</taxon>
        <taxon>Saprolegniomycetes</taxon>
        <taxon>Saprolegniales</taxon>
        <taxon>Verrucalvaceae</taxon>
        <taxon>Aphanomyces</taxon>
    </lineage>
</organism>
<reference evidence="1 2" key="1">
    <citation type="submission" date="2018-08" db="EMBL/GenBank/DDBJ databases">
        <title>Aphanomyces genome sequencing and annotation.</title>
        <authorList>
            <person name="Minardi D."/>
            <person name="Oidtmann B."/>
            <person name="Van Der Giezen M."/>
            <person name="Studholme D.J."/>
        </authorList>
    </citation>
    <scope>NUCLEOTIDE SEQUENCE [LARGE SCALE GENOMIC DNA]</scope>
    <source>
        <strain evidence="1 2">Kv</strain>
    </source>
</reference>
<name>A0A397B549_APHAT</name>
<dbReference type="EMBL" id="QUSZ01004768">
    <property type="protein sequence ID" value="RHY12821.1"/>
    <property type="molecule type" value="Genomic_DNA"/>
</dbReference>
<dbReference type="AlphaFoldDB" id="A0A397B549"/>
<protein>
    <submittedName>
        <fullName evidence="1">Uncharacterized protein</fullName>
    </submittedName>
</protein>
<gene>
    <name evidence="1" type="ORF">DYB36_002347</name>
</gene>
<proteinExistence type="predicted"/>
<evidence type="ECO:0000313" key="1">
    <source>
        <dbReference type="EMBL" id="RHY12821.1"/>
    </source>
</evidence>
<dbReference type="VEuPathDB" id="FungiDB:H257_17819"/>